<organism evidence="2 3">
    <name type="scientific">Desulfuromusa kysingii</name>
    <dbReference type="NCBI Taxonomy" id="37625"/>
    <lineage>
        <taxon>Bacteria</taxon>
        <taxon>Pseudomonadati</taxon>
        <taxon>Thermodesulfobacteriota</taxon>
        <taxon>Desulfuromonadia</taxon>
        <taxon>Desulfuromonadales</taxon>
        <taxon>Geopsychrobacteraceae</taxon>
        <taxon>Desulfuromusa</taxon>
    </lineage>
</organism>
<dbReference type="CDD" id="cd06578">
    <property type="entry name" value="HemD"/>
    <property type="match status" value="1"/>
</dbReference>
<dbReference type="InterPro" id="IPR003754">
    <property type="entry name" value="4pyrrol_synth_uPrphyn_synth"/>
</dbReference>
<dbReference type="STRING" id="37625.SAMN05660420_00999"/>
<evidence type="ECO:0000259" key="1">
    <source>
        <dbReference type="Pfam" id="PF02602"/>
    </source>
</evidence>
<dbReference type="Proteomes" id="UP000199409">
    <property type="component" value="Unassembled WGS sequence"/>
</dbReference>
<dbReference type="AlphaFoldDB" id="A0A1H3XKK0"/>
<dbReference type="PANTHER" id="PTHR40082:SF1">
    <property type="entry name" value="BLR5956 PROTEIN"/>
    <property type="match status" value="1"/>
</dbReference>
<protein>
    <submittedName>
        <fullName evidence="2">Uroporphyrinogen-III synthase</fullName>
    </submittedName>
</protein>
<dbReference type="GO" id="GO:0004852">
    <property type="term" value="F:uroporphyrinogen-III synthase activity"/>
    <property type="evidence" value="ECO:0007669"/>
    <property type="project" value="InterPro"/>
</dbReference>
<name>A0A1H3XKK0_9BACT</name>
<dbReference type="RefSeq" id="WP_175498268.1">
    <property type="nucleotide sequence ID" value="NZ_FNQN01000002.1"/>
</dbReference>
<dbReference type="InterPro" id="IPR036108">
    <property type="entry name" value="4pyrrol_syn_uPrphyn_synt_sf"/>
</dbReference>
<proteinExistence type="predicted"/>
<dbReference type="EMBL" id="FNQN01000002">
    <property type="protein sequence ID" value="SDZ99461.1"/>
    <property type="molecule type" value="Genomic_DNA"/>
</dbReference>
<dbReference type="Gene3D" id="3.40.50.10090">
    <property type="match status" value="2"/>
</dbReference>
<reference evidence="2 3" key="1">
    <citation type="submission" date="2016-10" db="EMBL/GenBank/DDBJ databases">
        <authorList>
            <person name="de Groot N.N."/>
        </authorList>
    </citation>
    <scope>NUCLEOTIDE SEQUENCE [LARGE SCALE GENOMIC DNA]</scope>
    <source>
        <strain evidence="2 3">DSM 7343</strain>
    </source>
</reference>
<gene>
    <name evidence="2" type="ORF">SAMN05660420_00999</name>
</gene>
<sequence length="260" mass="28576">MNSTLPLAGRRFLVTRPQPQAADFVALLEQQGGSAVCIPTIEIVPPKSWAPFDFAMQDLDDFDILILTSVNGVAAFFERLLENNQYYGVLTDMLIVAVGPKTAAAIEANHVHPDIVPADHRAEGIVAALMQHEIAGKKILYPRAEIARPLIIEALKNGGAEVTAPVAYRTIMPKERKEEICNLLRGGDLDAICFSSSSTFANLYTMLGDDLKKLQGETKFFSIGPQTSETIRRHGFEVALEPEQWTLDALVLAMADYYSK</sequence>
<dbReference type="InterPro" id="IPR039793">
    <property type="entry name" value="UROS/Hem4"/>
</dbReference>
<evidence type="ECO:0000313" key="3">
    <source>
        <dbReference type="Proteomes" id="UP000199409"/>
    </source>
</evidence>
<evidence type="ECO:0000313" key="2">
    <source>
        <dbReference type="EMBL" id="SDZ99461.1"/>
    </source>
</evidence>
<dbReference type="GO" id="GO:0006780">
    <property type="term" value="P:uroporphyrinogen III biosynthetic process"/>
    <property type="evidence" value="ECO:0007669"/>
    <property type="project" value="InterPro"/>
</dbReference>
<dbReference type="Pfam" id="PF02602">
    <property type="entry name" value="HEM4"/>
    <property type="match status" value="1"/>
</dbReference>
<dbReference type="PANTHER" id="PTHR40082">
    <property type="entry name" value="BLR5956 PROTEIN"/>
    <property type="match status" value="1"/>
</dbReference>
<accession>A0A1H3XKK0</accession>
<dbReference type="SUPFAM" id="SSF69618">
    <property type="entry name" value="HemD-like"/>
    <property type="match status" value="1"/>
</dbReference>
<feature type="domain" description="Tetrapyrrole biosynthesis uroporphyrinogen III synthase" evidence="1">
    <location>
        <begin position="23"/>
        <end position="251"/>
    </location>
</feature>
<keyword evidence="3" id="KW-1185">Reference proteome</keyword>